<dbReference type="OrthoDB" id="109730at2157"/>
<sequence length="89" mass="10239">MATEQWVETRNGERCGNSAHIRVPKRFRGKTFHAELVAEEEEWRETREAKACGNSAHILVPKRFRGKTFRVELVGDEQQNPASEGENDE</sequence>
<name>A0A1I0PS94_9EURY</name>
<accession>A0A1I0PS94</accession>
<protein>
    <submittedName>
        <fullName evidence="1">Uncharacterized protein</fullName>
    </submittedName>
</protein>
<dbReference type="RefSeq" id="WP_143067713.1">
    <property type="nucleotide sequence ID" value="NZ_FOIS01000003.1"/>
</dbReference>
<dbReference type="Proteomes" id="UP000183275">
    <property type="component" value="Unassembled WGS sequence"/>
</dbReference>
<dbReference type="STRING" id="1202768.SAMN05216285_2887"/>
<evidence type="ECO:0000313" key="2">
    <source>
        <dbReference type="Proteomes" id="UP000183275"/>
    </source>
</evidence>
<dbReference type="EMBL" id="FOIS01000003">
    <property type="protein sequence ID" value="SEW17284.1"/>
    <property type="molecule type" value="Genomic_DNA"/>
</dbReference>
<gene>
    <name evidence="1" type="ORF">SAMN05216285_2887</name>
</gene>
<reference evidence="2" key="1">
    <citation type="submission" date="2016-10" db="EMBL/GenBank/DDBJ databases">
        <authorList>
            <person name="Varghese N."/>
        </authorList>
    </citation>
    <scope>NUCLEOTIDE SEQUENCE [LARGE SCALE GENOMIC DNA]</scope>
    <source>
        <strain evidence="2">CGMCC 1.12284</strain>
    </source>
</reference>
<organism evidence="1 2">
    <name type="scientific">Natrinema salifodinae</name>
    <dbReference type="NCBI Taxonomy" id="1202768"/>
    <lineage>
        <taxon>Archaea</taxon>
        <taxon>Methanobacteriati</taxon>
        <taxon>Methanobacteriota</taxon>
        <taxon>Stenosarchaea group</taxon>
        <taxon>Halobacteria</taxon>
        <taxon>Halobacteriales</taxon>
        <taxon>Natrialbaceae</taxon>
        <taxon>Natrinema</taxon>
    </lineage>
</organism>
<keyword evidence="2" id="KW-1185">Reference proteome</keyword>
<dbReference type="NCBIfam" id="NF033496">
    <property type="entry name" value="DUF2080_fam_acc"/>
    <property type="match status" value="2"/>
</dbReference>
<evidence type="ECO:0000313" key="1">
    <source>
        <dbReference type="EMBL" id="SEW17284.1"/>
    </source>
</evidence>
<proteinExistence type="predicted"/>
<dbReference type="AlphaFoldDB" id="A0A1I0PS94"/>